<organism evidence="2 3">
    <name type="scientific">Thalassotalea psychrophila</name>
    <dbReference type="NCBI Taxonomy" id="3065647"/>
    <lineage>
        <taxon>Bacteria</taxon>
        <taxon>Pseudomonadati</taxon>
        <taxon>Pseudomonadota</taxon>
        <taxon>Gammaproteobacteria</taxon>
        <taxon>Alteromonadales</taxon>
        <taxon>Colwelliaceae</taxon>
        <taxon>Thalassotalea</taxon>
    </lineage>
</organism>
<name>A0ABY9TZA0_9GAMM</name>
<keyword evidence="1" id="KW-0732">Signal</keyword>
<feature type="signal peptide" evidence="1">
    <location>
        <begin position="1"/>
        <end position="21"/>
    </location>
</feature>
<accession>A0ABY9TZA0</accession>
<proteinExistence type="predicted"/>
<dbReference type="EMBL" id="CP134145">
    <property type="protein sequence ID" value="WNC74182.1"/>
    <property type="molecule type" value="Genomic_DNA"/>
</dbReference>
<evidence type="ECO:0000256" key="1">
    <source>
        <dbReference type="SAM" id="SignalP"/>
    </source>
</evidence>
<evidence type="ECO:0000313" key="3">
    <source>
        <dbReference type="Proteomes" id="UP001258994"/>
    </source>
</evidence>
<dbReference type="Proteomes" id="UP001258994">
    <property type="component" value="Chromosome"/>
</dbReference>
<evidence type="ECO:0000313" key="2">
    <source>
        <dbReference type="EMBL" id="WNC74182.1"/>
    </source>
</evidence>
<feature type="chain" id="PRO_5045780641" evidence="1">
    <location>
        <begin position="22"/>
        <end position="540"/>
    </location>
</feature>
<gene>
    <name evidence="2" type="ORF">RGQ13_09370</name>
</gene>
<sequence length="540" mass="59130">MTFTKTILSLAITLAATTVMANDLPINQPEKNQWLIDSVYPTSHHNPAQTDASPIAGPSEGKVLKASDVKTIPGLFNSQPVVKNIGDQRILIEGGILGLRKINATGEKFEEISFMPYPGFEKYAEMATESELNDIVKELDKARSAHDDAAILKLSKRMQEIGFSFRTIANGVYHLIDKDHNHYAVYGGVNVIKTTDNGVADAPLSIVKTADITASLPENLRKQVTRVVGIGMTYDGDIAVAAPGMIALLDRDLNMKGYVTFPGEHVDNSIAIDETGIYAVTSENMYKVVWTGDKLSFDEKDGGWISPYDTIDAETALKMGAASRGSGTTPALMGFGDDEDKLVLISDADREGAKLVAFWRDEIPADFKQIPGTDSRRIAGEIRIDVSDLTVETSPVVNGYGTVLFNGAYKEPSSALGDIFGNMFTAGVTRLAPRGIQKFEWDPESNTFSKTWTDISTDNSDWMVPVVSAKSNMIYTPSKTGLRYEYVGLDWTTGEVKARWPMPTTSSHYNLSLGIAYFLDDGDMIVGGYFDTKRIDFNRK</sequence>
<protein>
    <submittedName>
        <fullName evidence="2">Uncharacterized protein</fullName>
    </submittedName>
</protein>
<keyword evidence="3" id="KW-1185">Reference proteome</keyword>
<dbReference type="RefSeq" id="WP_348393289.1">
    <property type="nucleotide sequence ID" value="NZ_CP134145.1"/>
</dbReference>
<reference evidence="3" key="1">
    <citation type="submission" date="2023-09" db="EMBL/GenBank/DDBJ databases">
        <authorList>
            <person name="Li S."/>
            <person name="Li X."/>
            <person name="Zhang C."/>
            <person name="Zhao Z."/>
        </authorList>
    </citation>
    <scope>NUCLEOTIDE SEQUENCE [LARGE SCALE GENOMIC DNA]</scope>
    <source>
        <strain evidence="3">SQ149</strain>
    </source>
</reference>